<feature type="transmembrane region" description="Helical" evidence="2">
    <location>
        <begin position="121"/>
        <end position="144"/>
    </location>
</feature>
<evidence type="ECO:0000256" key="2">
    <source>
        <dbReference type="SAM" id="Phobius"/>
    </source>
</evidence>
<feature type="non-terminal residue" evidence="3">
    <location>
        <position position="269"/>
    </location>
</feature>
<protein>
    <submittedName>
        <fullName evidence="3">Uncharacterized protein</fullName>
    </submittedName>
</protein>
<accession>X0VGB8</accession>
<keyword evidence="2" id="KW-0812">Transmembrane</keyword>
<feature type="transmembrane region" description="Helical" evidence="2">
    <location>
        <begin position="179"/>
        <end position="197"/>
    </location>
</feature>
<feature type="transmembrane region" description="Helical" evidence="2">
    <location>
        <begin position="80"/>
        <end position="100"/>
    </location>
</feature>
<feature type="non-terminal residue" evidence="3">
    <location>
        <position position="1"/>
    </location>
</feature>
<feature type="region of interest" description="Disordered" evidence="1">
    <location>
        <begin position="245"/>
        <end position="269"/>
    </location>
</feature>
<name>X0VGB8_9ZZZZ</name>
<sequence length="269" mass="28776">DHFAAATRAAPQNPQAREGLLEALKSHSLLYRLLQHMGFRVGDSKRGRGRITRGSLMYTAPVATAAVGKAVGDAPEAGSVLWPLVGLLWVLAVLVQITHLRAVVLASRSEYRELALTPYHTLAVACGGCTLLAAVLLGCAYFMIDHFAMLAASLLTCVLVEPIQTAARTPPSRTRTAMGICVGVMVASNVLVAAILWEGTEGKRFDEQLPASLLWPLLGYFLAGGVLGALAAWREEAEVAWPKAFQDPSAPEVEPRTPLVPPQEHASRP</sequence>
<gene>
    <name evidence="3" type="ORF">S01H1_37152</name>
</gene>
<organism evidence="3">
    <name type="scientific">marine sediment metagenome</name>
    <dbReference type="NCBI Taxonomy" id="412755"/>
    <lineage>
        <taxon>unclassified sequences</taxon>
        <taxon>metagenomes</taxon>
        <taxon>ecological metagenomes</taxon>
    </lineage>
</organism>
<dbReference type="EMBL" id="BARS01023327">
    <property type="protein sequence ID" value="GAG10267.1"/>
    <property type="molecule type" value="Genomic_DNA"/>
</dbReference>
<reference evidence="3" key="1">
    <citation type="journal article" date="2014" name="Front. Microbiol.">
        <title>High frequency of phylogenetically diverse reductive dehalogenase-homologous genes in deep subseafloor sedimentary metagenomes.</title>
        <authorList>
            <person name="Kawai M."/>
            <person name="Futagami T."/>
            <person name="Toyoda A."/>
            <person name="Takaki Y."/>
            <person name="Nishi S."/>
            <person name="Hori S."/>
            <person name="Arai W."/>
            <person name="Tsubouchi T."/>
            <person name="Morono Y."/>
            <person name="Uchiyama I."/>
            <person name="Ito T."/>
            <person name="Fujiyama A."/>
            <person name="Inagaki F."/>
            <person name="Takami H."/>
        </authorList>
    </citation>
    <scope>NUCLEOTIDE SEQUENCE</scope>
    <source>
        <strain evidence="3">Expedition CK06-06</strain>
    </source>
</reference>
<comment type="caution">
    <text evidence="3">The sequence shown here is derived from an EMBL/GenBank/DDBJ whole genome shotgun (WGS) entry which is preliminary data.</text>
</comment>
<keyword evidence="2" id="KW-0472">Membrane</keyword>
<keyword evidence="2" id="KW-1133">Transmembrane helix</keyword>
<proteinExistence type="predicted"/>
<evidence type="ECO:0000256" key="1">
    <source>
        <dbReference type="SAM" id="MobiDB-lite"/>
    </source>
</evidence>
<feature type="transmembrane region" description="Helical" evidence="2">
    <location>
        <begin position="213"/>
        <end position="233"/>
    </location>
</feature>
<evidence type="ECO:0000313" key="3">
    <source>
        <dbReference type="EMBL" id="GAG10267.1"/>
    </source>
</evidence>
<dbReference type="AlphaFoldDB" id="X0VGB8"/>